<feature type="compositionally biased region" description="Acidic residues" evidence="1">
    <location>
        <begin position="195"/>
        <end position="207"/>
    </location>
</feature>
<evidence type="ECO:0000256" key="1">
    <source>
        <dbReference type="SAM" id="MobiDB-lite"/>
    </source>
</evidence>
<evidence type="ECO:0000313" key="4">
    <source>
        <dbReference type="Proteomes" id="UP001530400"/>
    </source>
</evidence>
<dbReference type="EMBL" id="JALLPJ020000057">
    <property type="protein sequence ID" value="KAL3803994.1"/>
    <property type="molecule type" value="Genomic_DNA"/>
</dbReference>
<gene>
    <name evidence="3" type="ORF">ACHAWO_001498</name>
</gene>
<keyword evidence="4" id="KW-1185">Reference proteome</keyword>
<sequence>MRSYTSFYLIASFIFAAVNYRLVLKFDDGDRQRNDDTRILHGMAPPLSDTARLTKLASVHDDLGQYDDSSLATLDLMDDDSLHAHETTYASSTPRSLNLGGSDDEHEFELSRDIGELLYGDDSYNADDDDEDLLSFYLRKREAGFKAMAGYQNSHGDDSIEGSFTAHEDPDNTVDDGSVQNNNDQDDQTASHDDLIEDNGEVNEEDKDGIWSHRPKQNRTGVLWEGWPDAAFVSSEGNWWRKSRQCFEVDNICHEIKTNTWFYYQPQSEKLKKSPFQPSMELRCEPLRYDRGLVANERVNITIDAASMLENVTFVDGHTFKFSASSNIQGGQCKISSIPIHMTLQSMFNYMIGEFYARTLLPLHRLMMSATPSSSNVNDDGSQKPWEQDIQFYVHLSHGDQTLYDGHKLLLSGMLSKENSAEVKSMASLFTNESSESGGEDDCKCYEKMVFCGYAVHTEESTDGETSPNSDTINREDSTPSDLTPDINTKYTLWGSSNTADDIDRRGYCGKGEIAMDLYSCDEWADLRFFLISNFINHYPTLKQDVVSFRRDALIKLKHIDDSYNGDTKEWKFVGLAQRSYRRSWINLPEVANVCNSLYQTDSGTKVACVEVNVEKTNTPYEQLILHQSVDALIGVHGAQLTQAVLLPHHAHILELLPWVTDYIRGSWVQTRHTPTPLGIIFHNTDLNHVGYSLDRDSVPMCKVSGELGSEEEKECFISKANRMKFIWENRDFEVDPAIIMQYIHQRILAQDNECSVISNALDAGFVQYNVWCKTEGASDDKKSPIDPTLKLRHYYNSKAKKKNKT</sequence>
<evidence type="ECO:0000313" key="3">
    <source>
        <dbReference type="EMBL" id="KAL3803994.1"/>
    </source>
</evidence>
<dbReference type="AlphaFoldDB" id="A0ABD3QU99"/>
<feature type="transmembrane region" description="Helical" evidence="2">
    <location>
        <begin position="6"/>
        <end position="24"/>
    </location>
</feature>
<reference evidence="3 4" key="1">
    <citation type="submission" date="2024-10" db="EMBL/GenBank/DDBJ databases">
        <title>Updated reference genomes for cyclostephanoid diatoms.</title>
        <authorList>
            <person name="Roberts W.R."/>
            <person name="Alverson A.J."/>
        </authorList>
    </citation>
    <scope>NUCLEOTIDE SEQUENCE [LARGE SCALE GENOMIC DNA]</scope>
    <source>
        <strain evidence="3 4">AJA010-31</strain>
    </source>
</reference>
<proteinExistence type="predicted"/>
<keyword evidence="2" id="KW-0472">Membrane</keyword>
<protein>
    <submittedName>
        <fullName evidence="3">Uncharacterized protein</fullName>
    </submittedName>
</protein>
<organism evidence="3 4">
    <name type="scientific">Cyclotella atomus</name>
    <dbReference type="NCBI Taxonomy" id="382360"/>
    <lineage>
        <taxon>Eukaryota</taxon>
        <taxon>Sar</taxon>
        <taxon>Stramenopiles</taxon>
        <taxon>Ochrophyta</taxon>
        <taxon>Bacillariophyta</taxon>
        <taxon>Coscinodiscophyceae</taxon>
        <taxon>Thalassiosirophycidae</taxon>
        <taxon>Stephanodiscales</taxon>
        <taxon>Stephanodiscaceae</taxon>
        <taxon>Cyclotella</taxon>
    </lineage>
</organism>
<name>A0ABD3QU99_9STRA</name>
<keyword evidence="2" id="KW-1133">Transmembrane helix</keyword>
<evidence type="ECO:0000256" key="2">
    <source>
        <dbReference type="SAM" id="Phobius"/>
    </source>
</evidence>
<dbReference type="Proteomes" id="UP001530400">
    <property type="component" value="Unassembled WGS sequence"/>
</dbReference>
<comment type="caution">
    <text evidence="3">The sequence shown here is derived from an EMBL/GenBank/DDBJ whole genome shotgun (WGS) entry which is preliminary data.</text>
</comment>
<feature type="region of interest" description="Disordered" evidence="1">
    <location>
        <begin position="154"/>
        <end position="214"/>
    </location>
</feature>
<dbReference type="InterPro" id="IPR007657">
    <property type="entry name" value="Glycosyltransferase_61"/>
</dbReference>
<accession>A0ABD3QU99</accession>
<feature type="region of interest" description="Disordered" evidence="1">
    <location>
        <begin position="460"/>
        <end position="487"/>
    </location>
</feature>
<dbReference type="PANTHER" id="PTHR20961">
    <property type="entry name" value="GLYCOSYLTRANSFERASE"/>
    <property type="match status" value="1"/>
</dbReference>
<dbReference type="PANTHER" id="PTHR20961:SF140">
    <property type="entry name" value="GLYCOSYLTRANSFERASE"/>
    <property type="match status" value="1"/>
</dbReference>
<keyword evidence="2" id="KW-0812">Transmembrane</keyword>